<evidence type="ECO:0000313" key="3">
    <source>
        <dbReference type="Proteomes" id="UP000002051"/>
    </source>
</evidence>
<dbReference type="AlphaFoldDB" id="A0A072TVN1"/>
<dbReference type="EnsemblPlants" id="KEH17585">
    <property type="protein sequence ID" value="KEH17585"/>
    <property type="gene ID" value="MTR_0007s0410"/>
</dbReference>
<protein>
    <submittedName>
        <fullName evidence="1 2">Uncharacterized protein</fullName>
    </submittedName>
</protein>
<evidence type="ECO:0000313" key="2">
    <source>
        <dbReference type="EnsemblPlants" id="KEH17585"/>
    </source>
</evidence>
<reference evidence="2" key="3">
    <citation type="submission" date="2015-06" db="UniProtKB">
        <authorList>
            <consortium name="EnsemblPlants"/>
        </authorList>
    </citation>
    <scope>IDENTIFICATION</scope>
    <source>
        <strain evidence="2">cv. Jemalong A17</strain>
    </source>
</reference>
<evidence type="ECO:0000313" key="1">
    <source>
        <dbReference type="EMBL" id="KEH17585.1"/>
    </source>
</evidence>
<gene>
    <name evidence="1" type="ORF">MTR_0007s0410</name>
</gene>
<dbReference type="Proteomes" id="UP000002051">
    <property type="component" value="Unassembled WGS sequence"/>
</dbReference>
<name>A0A072TVN1_MEDTR</name>
<reference evidence="1 3" key="2">
    <citation type="journal article" date="2014" name="BMC Genomics">
        <title>An improved genome release (version Mt4.0) for the model legume Medicago truncatula.</title>
        <authorList>
            <person name="Tang H."/>
            <person name="Krishnakumar V."/>
            <person name="Bidwell S."/>
            <person name="Rosen B."/>
            <person name="Chan A."/>
            <person name="Zhou S."/>
            <person name="Gentzbittel L."/>
            <person name="Childs K.L."/>
            <person name="Yandell M."/>
            <person name="Gundlach H."/>
            <person name="Mayer K.F."/>
            <person name="Schwartz D.C."/>
            <person name="Town C.D."/>
        </authorList>
    </citation>
    <scope>GENOME REANNOTATION</scope>
    <source>
        <strain evidence="1">A17</strain>
        <strain evidence="2 3">cv. Jemalong A17</strain>
    </source>
</reference>
<keyword evidence="3" id="KW-1185">Reference proteome</keyword>
<dbReference type="EMBL" id="KL402732">
    <property type="protein sequence ID" value="KEH17585.1"/>
    <property type="molecule type" value="Genomic_DNA"/>
</dbReference>
<accession>A0A072TVN1</accession>
<reference evidence="1 3" key="1">
    <citation type="journal article" date="2011" name="Nature">
        <title>The Medicago genome provides insight into the evolution of rhizobial symbioses.</title>
        <authorList>
            <person name="Young N.D."/>
            <person name="Debelle F."/>
            <person name="Oldroyd G.E."/>
            <person name="Geurts R."/>
            <person name="Cannon S.B."/>
            <person name="Udvardi M.K."/>
            <person name="Benedito V.A."/>
            <person name="Mayer K.F."/>
            <person name="Gouzy J."/>
            <person name="Schoof H."/>
            <person name="Van de Peer Y."/>
            <person name="Proost S."/>
            <person name="Cook D.R."/>
            <person name="Meyers B.C."/>
            <person name="Spannagl M."/>
            <person name="Cheung F."/>
            <person name="De Mita S."/>
            <person name="Krishnakumar V."/>
            <person name="Gundlach H."/>
            <person name="Zhou S."/>
            <person name="Mudge J."/>
            <person name="Bharti A.K."/>
            <person name="Murray J.D."/>
            <person name="Naoumkina M.A."/>
            <person name="Rosen B."/>
            <person name="Silverstein K.A."/>
            <person name="Tang H."/>
            <person name="Rombauts S."/>
            <person name="Zhao P.X."/>
            <person name="Zhou P."/>
            <person name="Barbe V."/>
            <person name="Bardou P."/>
            <person name="Bechner M."/>
            <person name="Bellec A."/>
            <person name="Berger A."/>
            <person name="Berges H."/>
            <person name="Bidwell S."/>
            <person name="Bisseling T."/>
            <person name="Choisne N."/>
            <person name="Couloux A."/>
            <person name="Denny R."/>
            <person name="Deshpande S."/>
            <person name="Dai X."/>
            <person name="Doyle J.J."/>
            <person name="Dudez A.M."/>
            <person name="Farmer A.D."/>
            <person name="Fouteau S."/>
            <person name="Franken C."/>
            <person name="Gibelin C."/>
            <person name="Gish J."/>
            <person name="Goldstein S."/>
            <person name="Gonzalez A.J."/>
            <person name="Green P.J."/>
            <person name="Hallab A."/>
            <person name="Hartog M."/>
            <person name="Hua A."/>
            <person name="Humphray S.J."/>
            <person name="Jeong D.H."/>
            <person name="Jing Y."/>
            <person name="Jocker A."/>
            <person name="Kenton S.M."/>
            <person name="Kim D.J."/>
            <person name="Klee K."/>
            <person name="Lai H."/>
            <person name="Lang C."/>
            <person name="Lin S."/>
            <person name="Macmil S.L."/>
            <person name="Magdelenat G."/>
            <person name="Matthews L."/>
            <person name="McCorrison J."/>
            <person name="Monaghan E.L."/>
            <person name="Mun J.H."/>
            <person name="Najar F.Z."/>
            <person name="Nicholson C."/>
            <person name="Noirot C."/>
            <person name="O'Bleness M."/>
            <person name="Paule C.R."/>
            <person name="Poulain J."/>
            <person name="Prion F."/>
            <person name="Qin B."/>
            <person name="Qu C."/>
            <person name="Retzel E.F."/>
            <person name="Riddle C."/>
            <person name="Sallet E."/>
            <person name="Samain S."/>
            <person name="Samson N."/>
            <person name="Sanders I."/>
            <person name="Saurat O."/>
            <person name="Scarpelli C."/>
            <person name="Schiex T."/>
            <person name="Segurens B."/>
            <person name="Severin A.J."/>
            <person name="Sherrier D.J."/>
            <person name="Shi R."/>
            <person name="Sims S."/>
            <person name="Singer S.R."/>
            <person name="Sinharoy S."/>
            <person name="Sterck L."/>
            <person name="Viollet A."/>
            <person name="Wang B.B."/>
            <person name="Wang K."/>
            <person name="Wang M."/>
            <person name="Wang X."/>
            <person name="Warfsmann J."/>
            <person name="Weissenbach J."/>
            <person name="White D.D."/>
            <person name="White J.D."/>
            <person name="Wiley G.B."/>
            <person name="Wincker P."/>
            <person name="Xing Y."/>
            <person name="Yang L."/>
            <person name="Yao Z."/>
            <person name="Ying F."/>
            <person name="Zhai J."/>
            <person name="Zhou L."/>
            <person name="Zuber A."/>
            <person name="Denarie J."/>
            <person name="Dixon R.A."/>
            <person name="May G.D."/>
            <person name="Schwartz D.C."/>
            <person name="Rogers J."/>
            <person name="Quetier F."/>
            <person name="Town C.D."/>
            <person name="Roe B.A."/>
        </authorList>
    </citation>
    <scope>NUCLEOTIDE SEQUENCE [LARGE SCALE GENOMIC DNA]</scope>
    <source>
        <strain evidence="1">A17</strain>
        <strain evidence="2 3">cv. Jemalong A17</strain>
    </source>
</reference>
<sequence length="239" mass="27576">MAVNDYEIGFVVEIDERGNKSHESVTESCLESQIKKKLELNRIKIRSNIFDLETESLNEISGSRNLVEETGWGQPGLAEMEFFTISKLLHYLPTNIYDKIDRVTKSFIWDDTGRNRNWNRVKWSIVTCLKKFGGLAIREARLSNISLLWKLVWKFLYNPQKLWVRVFSQEYIKGDDIWNIKYSIQHHTNCHIVKWTPPQDGCVKLNIDGSCGTSGDIVSSGLLLDNKGDWIVDFSSNKG</sequence>
<organism evidence="1 3">
    <name type="scientific">Medicago truncatula</name>
    <name type="common">Barrel medic</name>
    <name type="synonym">Medicago tribuloides</name>
    <dbReference type="NCBI Taxonomy" id="3880"/>
    <lineage>
        <taxon>Eukaryota</taxon>
        <taxon>Viridiplantae</taxon>
        <taxon>Streptophyta</taxon>
        <taxon>Embryophyta</taxon>
        <taxon>Tracheophyta</taxon>
        <taxon>Spermatophyta</taxon>
        <taxon>Magnoliopsida</taxon>
        <taxon>eudicotyledons</taxon>
        <taxon>Gunneridae</taxon>
        <taxon>Pentapetalae</taxon>
        <taxon>rosids</taxon>
        <taxon>fabids</taxon>
        <taxon>Fabales</taxon>
        <taxon>Fabaceae</taxon>
        <taxon>Papilionoideae</taxon>
        <taxon>50 kb inversion clade</taxon>
        <taxon>NPAAA clade</taxon>
        <taxon>Hologalegina</taxon>
        <taxon>IRL clade</taxon>
        <taxon>Trifolieae</taxon>
        <taxon>Medicago</taxon>
    </lineage>
</organism>
<dbReference type="HOGENOM" id="CLU_1162639_0_0_1"/>
<proteinExistence type="predicted"/>